<evidence type="ECO:0000256" key="3">
    <source>
        <dbReference type="ARBA" id="ARBA00018111"/>
    </source>
</evidence>
<dbReference type="PANTHER" id="PTHR33602:SF1">
    <property type="entry name" value="REGULATORY PROTEIN RECX FAMILY PROTEIN"/>
    <property type="match status" value="1"/>
</dbReference>
<dbReference type="RefSeq" id="WP_376982548.1">
    <property type="nucleotide sequence ID" value="NZ_JBHLSV010000025.1"/>
</dbReference>
<feature type="region of interest" description="Disordered" evidence="6">
    <location>
        <begin position="1"/>
        <end position="47"/>
    </location>
</feature>
<dbReference type="Proteomes" id="UP001589793">
    <property type="component" value="Unassembled WGS sequence"/>
</dbReference>
<sequence length="217" mass="24911">MTEGREELPQGSAGPQTQLLASLAARTQEILEAPRPAPDPQQREREKQVVAECRYLMRLLSTRRRSEGEMRQRLEEREVPADQIHEVMARIARAGLIDDAAFARDWIDQRRLRKGLSDRALREELRQRGVAERDIAAAFSDLAPGDGPLDQDPALAEEERCRTLVKDRLRRESRAHLSDPRTRGRISRRLDGYLRRRGYEGSLAVRVIASEMRARQL</sequence>
<evidence type="ECO:0000259" key="7">
    <source>
        <dbReference type="Pfam" id="PF02631"/>
    </source>
</evidence>
<evidence type="ECO:0000313" key="10">
    <source>
        <dbReference type="Proteomes" id="UP001589793"/>
    </source>
</evidence>
<accession>A0ABV6RHT0</accession>
<evidence type="ECO:0000256" key="5">
    <source>
        <dbReference type="HAMAP-Rule" id="MF_01114"/>
    </source>
</evidence>
<feature type="domain" description="RecX second three-helical" evidence="7">
    <location>
        <begin position="98"/>
        <end position="138"/>
    </location>
</feature>
<evidence type="ECO:0000313" key="9">
    <source>
        <dbReference type="EMBL" id="MFC0675518.1"/>
    </source>
</evidence>
<dbReference type="EMBL" id="JBHLSV010000025">
    <property type="protein sequence ID" value="MFC0675518.1"/>
    <property type="molecule type" value="Genomic_DNA"/>
</dbReference>
<evidence type="ECO:0000259" key="8">
    <source>
        <dbReference type="Pfam" id="PF21982"/>
    </source>
</evidence>
<comment type="caution">
    <text evidence="9">The sequence shown here is derived from an EMBL/GenBank/DDBJ whole genome shotgun (WGS) entry which is preliminary data.</text>
</comment>
<dbReference type="InterPro" id="IPR053924">
    <property type="entry name" value="RecX_HTH_2nd"/>
</dbReference>
<dbReference type="Pfam" id="PF21982">
    <property type="entry name" value="RecX_HTH1"/>
    <property type="match status" value="1"/>
</dbReference>
<dbReference type="HAMAP" id="MF_01114">
    <property type="entry name" value="RecX"/>
    <property type="match status" value="1"/>
</dbReference>
<reference evidence="9 10" key="1">
    <citation type="submission" date="2024-09" db="EMBL/GenBank/DDBJ databases">
        <authorList>
            <person name="Sun Q."/>
            <person name="Mori K."/>
        </authorList>
    </citation>
    <scope>NUCLEOTIDE SEQUENCE [LARGE SCALE GENOMIC DNA]</scope>
    <source>
        <strain evidence="9 10">CICC 10874</strain>
    </source>
</reference>
<feature type="domain" description="RecX first three-helical" evidence="8">
    <location>
        <begin position="57"/>
        <end position="90"/>
    </location>
</feature>
<keyword evidence="4 5" id="KW-0963">Cytoplasm</keyword>
<protein>
    <recommendedName>
        <fullName evidence="3 5">Regulatory protein RecX</fullName>
    </recommendedName>
</protein>
<comment type="function">
    <text evidence="5">Modulates RecA activity.</text>
</comment>
<proteinExistence type="inferred from homology"/>
<dbReference type="InterPro" id="IPR036388">
    <property type="entry name" value="WH-like_DNA-bd_sf"/>
</dbReference>
<comment type="similarity">
    <text evidence="2 5">Belongs to the RecX family.</text>
</comment>
<dbReference type="PANTHER" id="PTHR33602">
    <property type="entry name" value="REGULATORY PROTEIN RECX FAMILY PROTEIN"/>
    <property type="match status" value="1"/>
</dbReference>
<gene>
    <name evidence="5" type="primary">recX</name>
    <name evidence="9" type="ORF">ACFFF6_16325</name>
</gene>
<evidence type="ECO:0000256" key="6">
    <source>
        <dbReference type="SAM" id="MobiDB-lite"/>
    </source>
</evidence>
<dbReference type="InterPro" id="IPR053926">
    <property type="entry name" value="RecX_HTH_1st"/>
</dbReference>
<evidence type="ECO:0000256" key="2">
    <source>
        <dbReference type="ARBA" id="ARBA00009695"/>
    </source>
</evidence>
<evidence type="ECO:0000256" key="4">
    <source>
        <dbReference type="ARBA" id="ARBA00022490"/>
    </source>
</evidence>
<comment type="subcellular location">
    <subcellularLocation>
        <location evidence="1 5">Cytoplasm</location>
    </subcellularLocation>
</comment>
<organism evidence="9 10">
    <name type="scientific">Brachybacterium hainanense</name>
    <dbReference type="NCBI Taxonomy" id="1541174"/>
    <lineage>
        <taxon>Bacteria</taxon>
        <taxon>Bacillati</taxon>
        <taxon>Actinomycetota</taxon>
        <taxon>Actinomycetes</taxon>
        <taxon>Micrococcales</taxon>
        <taxon>Dermabacteraceae</taxon>
        <taxon>Brachybacterium</taxon>
    </lineage>
</organism>
<dbReference type="Gene3D" id="1.10.10.10">
    <property type="entry name" value="Winged helix-like DNA-binding domain superfamily/Winged helix DNA-binding domain"/>
    <property type="match status" value="2"/>
</dbReference>
<dbReference type="Pfam" id="PF02631">
    <property type="entry name" value="RecX_HTH2"/>
    <property type="match status" value="1"/>
</dbReference>
<keyword evidence="10" id="KW-1185">Reference proteome</keyword>
<dbReference type="InterPro" id="IPR003783">
    <property type="entry name" value="Regulatory_RecX"/>
</dbReference>
<evidence type="ECO:0000256" key="1">
    <source>
        <dbReference type="ARBA" id="ARBA00004496"/>
    </source>
</evidence>
<name>A0ABV6RHT0_9MICO</name>